<name>A0AAE7WFT4_9CAUD</name>
<protein>
    <submittedName>
        <fullName evidence="1">Uncharacterized protein</fullName>
    </submittedName>
</protein>
<dbReference type="GeneID" id="77953197"/>
<proteinExistence type="predicted"/>
<evidence type="ECO:0000313" key="1">
    <source>
        <dbReference type="EMBL" id="QYN80020.1"/>
    </source>
</evidence>
<evidence type="ECO:0000313" key="2">
    <source>
        <dbReference type="Proteomes" id="UP000828443"/>
    </source>
</evidence>
<sequence>MSGIRLVSARAGLTNYYQNQVVRNPVMDLDSQLIDELVSENYAGGVSQSTIQRAAVYSGGLNAQANAFAEIKDGWNTSRGIMIMTFVTQDSPVMVEYMNVVGYVSNNEGMSGLSLGAMFHPTMSWKTQETITSSMDINNPTNIKRNIGNRTDYLFNDGGNTNTSLISLRPNDVIDYTMEQAAQGDILERMEDEGLPGMVPQTTVAGTDISRVGVIASKRQNMNPSKYAEDLLKASTNYQRNNLIGNGTMDVGYTEGHSDNMFDALSGVSYQAGNTEPQLLRDNFFAEMMSIMGRSSNRGFTGYMVSDLLMAFENLNEVLDLVLMDATQYQVNDFTLDTEGFGGSSYQEFMAHEIEANILDLMMKYGLSEISFRGSNCDSFGGDGPLDNITILPYNPMSLEQDDFMLPSKLDGFINDLRNQIFAKINGLRLNQMTPIRFDVTAELFGNCIVNVMVVDESNQGCGFNIEDTGVPAGMISRVFPTFAVNTTATVLGDSMTAQQAGSNFFSNLEAYFKL</sequence>
<reference evidence="1" key="1">
    <citation type="journal article" date="2021" name="Viruses">
        <title>Novel Viruses That Lyse Plant and Human Strains of Kosakonia cowanii.</title>
        <authorList>
            <person name="Petrzik K."/>
            <person name="Brazdova S."/>
            <person name="Krawczyk K."/>
        </authorList>
    </citation>
    <scope>NUCLEOTIDE SEQUENCE</scope>
</reference>
<keyword evidence="2" id="KW-1185">Reference proteome</keyword>
<dbReference type="KEGG" id="vg:77953197"/>
<dbReference type="Proteomes" id="UP000828443">
    <property type="component" value="Segment"/>
</dbReference>
<accession>A0AAE7WFT4</accession>
<dbReference type="EMBL" id="MZ348422">
    <property type="protein sequence ID" value="QYN80020.1"/>
    <property type="molecule type" value="Genomic_DNA"/>
</dbReference>
<dbReference type="RefSeq" id="YP_010676832.1">
    <property type="nucleotide sequence ID" value="NC_071015.1"/>
</dbReference>
<organism evidence="1 2">
    <name type="scientific">Kosakonia phage Kc263</name>
    <dbReference type="NCBI Taxonomy" id="2863194"/>
    <lineage>
        <taxon>Viruses</taxon>
        <taxon>Duplodnaviria</taxon>
        <taxon>Heunggongvirae</taxon>
        <taxon>Uroviricota</taxon>
        <taxon>Caudoviricetes</taxon>
        <taxon>Chimalliviridae</taxon>
        <taxon>Branisovskavirus</taxon>
        <taxon>Branisovskavirus Kc263</taxon>
    </lineage>
</organism>